<dbReference type="EMBL" id="SNZH01000002">
    <property type="protein sequence ID" value="TDR47651.1"/>
    <property type="molecule type" value="Genomic_DNA"/>
</dbReference>
<feature type="signal peptide" evidence="1">
    <location>
        <begin position="1"/>
        <end position="21"/>
    </location>
</feature>
<evidence type="ECO:0000313" key="2">
    <source>
        <dbReference type="EMBL" id="TDR47651.1"/>
    </source>
</evidence>
<dbReference type="OrthoDB" id="163571at2"/>
<sequence length="208" mass="21663">MHIRTLALALSLATAALPAFAAEILRDDFSSRASGWMNKAATRSSDLGFAVYTDSGKYQMTPVSDNTLGFVPAPRQAGDGDVRIEADLFVYAGIGAGSGGLACRFQDHQNFYAFVARGDAVLAIVKVKNGQTSLLAQGKISSIMAGSVDTRLTVQCRGDSLSLSARGGASIQARDTEFASGRSGLVVAGQKLAGTSATFDNFVLSTAR</sequence>
<organism evidence="2 3">
    <name type="scientific">Tahibacter aquaticus</name>
    <dbReference type="NCBI Taxonomy" id="520092"/>
    <lineage>
        <taxon>Bacteria</taxon>
        <taxon>Pseudomonadati</taxon>
        <taxon>Pseudomonadota</taxon>
        <taxon>Gammaproteobacteria</taxon>
        <taxon>Lysobacterales</taxon>
        <taxon>Rhodanobacteraceae</taxon>
        <taxon>Tahibacter</taxon>
    </lineage>
</organism>
<dbReference type="Proteomes" id="UP000295293">
    <property type="component" value="Unassembled WGS sequence"/>
</dbReference>
<dbReference type="RefSeq" id="WP_133817366.1">
    <property type="nucleotide sequence ID" value="NZ_SNZH01000002.1"/>
</dbReference>
<protein>
    <submittedName>
        <fullName evidence="2">Uncharacterized protein</fullName>
    </submittedName>
</protein>
<evidence type="ECO:0000313" key="3">
    <source>
        <dbReference type="Proteomes" id="UP000295293"/>
    </source>
</evidence>
<dbReference type="AlphaFoldDB" id="A0A4R6Z787"/>
<keyword evidence="1" id="KW-0732">Signal</keyword>
<accession>A0A4R6Z787</accession>
<keyword evidence="3" id="KW-1185">Reference proteome</keyword>
<comment type="caution">
    <text evidence="2">The sequence shown here is derived from an EMBL/GenBank/DDBJ whole genome shotgun (WGS) entry which is preliminary data.</text>
</comment>
<feature type="chain" id="PRO_5020533242" evidence="1">
    <location>
        <begin position="22"/>
        <end position="208"/>
    </location>
</feature>
<gene>
    <name evidence="2" type="ORF">DFR29_102311</name>
</gene>
<name>A0A4R6Z787_9GAMM</name>
<reference evidence="2 3" key="1">
    <citation type="submission" date="2019-03" db="EMBL/GenBank/DDBJ databases">
        <title>Genomic Encyclopedia of Type Strains, Phase IV (KMG-IV): sequencing the most valuable type-strain genomes for metagenomic binning, comparative biology and taxonomic classification.</title>
        <authorList>
            <person name="Goeker M."/>
        </authorList>
    </citation>
    <scope>NUCLEOTIDE SEQUENCE [LARGE SCALE GENOMIC DNA]</scope>
    <source>
        <strain evidence="2 3">DSM 21667</strain>
    </source>
</reference>
<evidence type="ECO:0000256" key="1">
    <source>
        <dbReference type="SAM" id="SignalP"/>
    </source>
</evidence>
<proteinExistence type="predicted"/>
<dbReference type="Gene3D" id="2.60.120.560">
    <property type="entry name" value="Exo-inulinase, domain 1"/>
    <property type="match status" value="1"/>
</dbReference>